<comment type="caution">
    <text evidence="2">The sequence shown here is derived from an EMBL/GenBank/DDBJ whole genome shotgun (WGS) entry which is preliminary data.</text>
</comment>
<accession>A0ABD2K6H1</accession>
<dbReference type="AlphaFoldDB" id="A0ABD2K6H1"/>
<keyword evidence="1" id="KW-0175">Coiled coil</keyword>
<gene>
    <name evidence="2" type="ORF">niasHT_021340</name>
</gene>
<evidence type="ECO:0000256" key="1">
    <source>
        <dbReference type="SAM" id="Coils"/>
    </source>
</evidence>
<protein>
    <recommendedName>
        <fullName evidence="4">F-box domain-containing protein</fullName>
    </recommendedName>
</protein>
<proteinExistence type="predicted"/>
<reference evidence="2 3" key="1">
    <citation type="submission" date="2024-10" db="EMBL/GenBank/DDBJ databases">
        <authorList>
            <person name="Kim D."/>
        </authorList>
    </citation>
    <scope>NUCLEOTIDE SEQUENCE [LARGE SCALE GENOMIC DNA]</scope>
    <source>
        <strain evidence="2">BH-2024</strain>
    </source>
</reference>
<name>A0ABD2K6H1_9BILA</name>
<organism evidence="2 3">
    <name type="scientific">Heterodera trifolii</name>
    <dbReference type="NCBI Taxonomy" id="157864"/>
    <lineage>
        <taxon>Eukaryota</taxon>
        <taxon>Metazoa</taxon>
        <taxon>Ecdysozoa</taxon>
        <taxon>Nematoda</taxon>
        <taxon>Chromadorea</taxon>
        <taxon>Rhabditida</taxon>
        <taxon>Tylenchina</taxon>
        <taxon>Tylenchomorpha</taxon>
        <taxon>Tylenchoidea</taxon>
        <taxon>Heteroderidae</taxon>
        <taxon>Heteroderinae</taxon>
        <taxon>Heterodera</taxon>
    </lineage>
</organism>
<dbReference type="EMBL" id="JBICBT010000823">
    <property type="protein sequence ID" value="KAL3098481.1"/>
    <property type="molecule type" value="Genomic_DNA"/>
</dbReference>
<evidence type="ECO:0000313" key="3">
    <source>
        <dbReference type="Proteomes" id="UP001620626"/>
    </source>
</evidence>
<keyword evidence="3" id="KW-1185">Reference proteome</keyword>
<sequence>MEKAKNALMAKPKYAKEVIEKIDKMIEERQVTEQRIDGLKNLIEEHKNSSIRLTELKGKENLDDIPEIGHEKNEINKFDILSQWEESESKKIISELLSEIKNFSRELANEFAGFAFRAINLLCCLADLLKQPKYLVDNCALLDLARQLLEEQNETENEKALILKIEKRVEHLSVIARLGILNNEGLNQNGTQQQQKKNPIRNLCLIKVSRCDQMSVPRPLGEVNARHTEGKKAQLPAARHFPIGWQQNWGKKNRLFFFFNDPLNLFPSMELLNDDSLICVFNELHFLHKIPLESVCRRWNRILRSHAPYSKMQSVNIAEYVNGQRQNDNEKDHYQATISGVIGRAGPHIREFDFGQRWPQIPQSSISQLTIKCKNITKIEMGWVRLEADISPLLEQIAAQLVDFSLEETSWTNSENAAKVPPFLPKMRLLKRLNLRKFDEALDELAQLNNGTME</sequence>
<dbReference type="Proteomes" id="UP001620626">
    <property type="component" value="Unassembled WGS sequence"/>
</dbReference>
<evidence type="ECO:0008006" key="4">
    <source>
        <dbReference type="Google" id="ProtNLM"/>
    </source>
</evidence>
<evidence type="ECO:0000313" key="2">
    <source>
        <dbReference type="EMBL" id="KAL3098481.1"/>
    </source>
</evidence>
<feature type="coiled-coil region" evidence="1">
    <location>
        <begin position="15"/>
        <end position="59"/>
    </location>
</feature>